<comment type="caution">
    <text evidence="3">The sequence shown here is derived from an EMBL/GenBank/DDBJ whole genome shotgun (WGS) entry which is preliminary data.</text>
</comment>
<dbReference type="EMBL" id="RXIR01000002">
    <property type="protein sequence ID" value="TVS29995.1"/>
    <property type="molecule type" value="Genomic_DNA"/>
</dbReference>
<organism evidence="3 4">
    <name type="scientific">Corynebacterium sanguinis</name>
    <dbReference type="NCBI Taxonomy" id="2594913"/>
    <lineage>
        <taxon>Bacteria</taxon>
        <taxon>Bacillati</taxon>
        <taxon>Actinomycetota</taxon>
        <taxon>Actinomycetes</taxon>
        <taxon>Mycobacteriales</taxon>
        <taxon>Corynebacteriaceae</taxon>
        <taxon>Corynebacterium</taxon>
    </lineage>
</organism>
<reference evidence="3 4" key="1">
    <citation type="submission" date="2018-12" db="EMBL/GenBank/DDBJ databases">
        <title>Corynebacterium sanguinis sp. nov., a clinically-associated and environmental corynebacterium.</title>
        <authorList>
            <person name="Gonzales-Siles L."/>
            <person name="Jaen-Luchoro D."/>
            <person name="Cardew S."/>
            <person name="Inganas E."/>
            <person name="Ohlen M."/>
            <person name="Jensie-Markopolous S."/>
            <person name="Pinyeiro-Iglesias B."/>
            <person name="Molin K."/>
            <person name="Skovbjerg S."/>
            <person name="Svensson-Stadler L."/>
            <person name="Funke G."/>
            <person name="Moore E.R.B."/>
        </authorList>
    </citation>
    <scope>NUCLEOTIDE SEQUENCE [LARGE SCALE GENOMIC DNA]</scope>
    <source>
        <strain evidence="3 4">58734</strain>
    </source>
</reference>
<comment type="similarity">
    <text evidence="1">Belongs to the DprA/Smf family.</text>
</comment>
<dbReference type="PANTHER" id="PTHR43022:SF1">
    <property type="entry name" value="PROTEIN SMF"/>
    <property type="match status" value="1"/>
</dbReference>
<dbReference type="Proteomes" id="UP000336646">
    <property type="component" value="Unassembled WGS sequence"/>
</dbReference>
<sequence>MSSPESWAYLSRVIEGPSRHLQALLAAGRDADEVAAGVRARASWLGGLARETESRHTWDQPQRDLEAAHVAGFSLVTPDTEGWPGEVITEAFVTGVAISQANLAEAKPDGVAPHALWVKGETNLDQLFARSVAIVGTRASTAYGHHATADLVTGLAGFGYTVVSGGALGIDTVAHESALSAGAPTVVVAACGPGVTYPRRNTELFDRVTSVITEYPPAVTPDRHRFLTRNRLVAGLSQGSVIVEAAFRSGALNTLTWAHYFNRRVMAVPGPILGPGSLGTNLAIQEGRADMVLSAEQIHALFSSVGEIDPDAQLELAFAADDVQRLSRNELRIYDALPLTSRGAAAEDIASRAGLTVALSVHILVELEARGLVVRAGRHWRRGDAPPAPQE</sequence>
<dbReference type="Gene3D" id="3.40.50.450">
    <property type="match status" value="1"/>
</dbReference>
<protein>
    <submittedName>
        <fullName evidence="3">DNA-processing protein DprA</fullName>
    </submittedName>
</protein>
<accession>A0A6C1TZ83</accession>
<gene>
    <name evidence="3" type="ORF">EKI59_01485</name>
</gene>
<dbReference type="AlphaFoldDB" id="A0A6C1TZ83"/>
<dbReference type="Pfam" id="PF02481">
    <property type="entry name" value="DNA_processg_A"/>
    <property type="match status" value="1"/>
</dbReference>
<dbReference type="InterPro" id="IPR003488">
    <property type="entry name" value="DprA"/>
</dbReference>
<evidence type="ECO:0000313" key="4">
    <source>
        <dbReference type="Proteomes" id="UP000336646"/>
    </source>
</evidence>
<dbReference type="PANTHER" id="PTHR43022">
    <property type="entry name" value="PROTEIN SMF"/>
    <property type="match status" value="1"/>
</dbReference>
<feature type="domain" description="Smf/DprA SLOG" evidence="2">
    <location>
        <begin position="112"/>
        <end position="300"/>
    </location>
</feature>
<evidence type="ECO:0000256" key="1">
    <source>
        <dbReference type="ARBA" id="ARBA00006525"/>
    </source>
</evidence>
<dbReference type="SUPFAM" id="SSF102405">
    <property type="entry name" value="MCP/YpsA-like"/>
    <property type="match status" value="1"/>
</dbReference>
<evidence type="ECO:0000313" key="3">
    <source>
        <dbReference type="EMBL" id="TVS29995.1"/>
    </source>
</evidence>
<dbReference type="RefSeq" id="WP_144772454.1">
    <property type="nucleotide sequence ID" value="NZ_RXIR01000002.1"/>
</dbReference>
<proteinExistence type="inferred from homology"/>
<dbReference type="OrthoDB" id="9785707at2"/>
<dbReference type="InterPro" id="IPR057666">
    <property type="entry name" value="DrpA_SLOG"/>
</dbReference>
<evidence type="ECO:0000259" key="2">
    <source>
        <dbReference type="Pfam" id="PF02481"/>
    </source>
</evidence>
<dbReference type="GO" id="GO:0009294">
    <property type="term" value="P:DNA-mediated transformation"/>
    <property type="evidence" value="ECO:0007669"/>
    <property type="project" value="InterPro"/>
</dbReference>
<name>A0A6C1TZ83_9CORY</name>